<dbReference type="GO" id="GO:0016787">
    <property type="term" value="F:hydrolase activity"/>
    <property type="evidence" value="ECO:0007669"/>
    <property type="project" value="InterPro"/>
</dbReference>
<dbReference type="InterPro" id="IPR006680">
    <property type="entry name" value="Amidohydro-rel"/>
</dbReference>
<dbReference type="InterPro" id="IPR052358">
    <property type="entry name" value="Aro_Compnd_Degr_Hydrolases"/>
</dbReference>
<reference evidence="3" key="1">
    <citation type="journal article" date="2017" name="Genome Biol.">
        <title>Comparative genomics reveals high biological diversity and specific adaptations in the industrially and medically important fungal genus Aspergillus.</title>
        <authorList>
            <person name="de Vries R.P."/>
            <person name="Riley R."/>
            <person name="Wiebenga A."/>
            <person name="Aguilar-Osorio G."/>
            <person name="Amillis S."/>
            <person name="Uchima C.A."/>
            <person name="Anderluh G."/>
            <person name="Asadollahi M."/>
            <person name="Askin M."/>
            <person name="Barry K."/>
            <person name="Battaglia E."/>
            <person name="Bayram O."/>
            <person name="Benocci T."/>
            <person name="Braus-Stromeyer S.A."/>
            <person name="Caldana C."/>
            <person name="Canovas D."/>
            <person name="Cerqueira G.C."/>
            <person name="Chen F."/>
            <person name="Chen W."/>
            <person name="Choi C."/>
            <person name="Clum A."/>
            <person name="Dos Santos R.A."/>
            <person name="Damasio A.R."/>
            <person name="Diallinas G."/>
            <person name="Emri T."/>
            <person name="Fekete E."/>
            <person name="Flipphi M."/>
            <person name="Freyberg S."/>
            <person name="Gallo A."/>
            <person name="Gournas C."/>
            <person name="Habgood R."/>
            <person name="Hainaut M."/>
            <person name="Harispe M.L."/>
            <person name="Henrissat B."/>
            <person name="Hilden K.S."/>
            <person name="Hope R."/>
            <person name="Hossain A."/>
            <person name="Karabika E."/>
            <person name="Karaffa L."/>
            <person name="Karanyi Z."/>
            <person name="Krasevec N."/>
            <person name="Kuo A."/>
            <person name="Kusch H."/>
            <person name="LaButti K."/>
            <person name="Lagendijk E.L."/>
            <person name="Lapidus A."/>
            <person name="Levasseur A."/>
            <person name="Lindquist E."/>
            <person name="Lipzen A."/>
            <person name="Logrieco A.F."/>
            <person name="MacCabe A."/>
            <person name="Maekelae M.R."/>
            <person name="Malavazi I."/>
            <person name="Melin P."/>
            <person name="Meyer V."/>
            <person name="Mielnichuk N."/>
            <person name="Miskei M."/>
            <person name="Molnar A.P."/>
            <person name="Mule G."/>
            <person name="Ngan C.Y."/>
            <person name="Orejas M."/>
            <person name="Orosz E."/>
            <person name="Ouedraogo J.P."/>
            <person name="Overkamp K.M."/>
            <person name="Park H.-S."/>
            <person name="Perrone G."/>
            <person name="Piumi F."/>
            <person name="Punt P.J."/>
            <person name="Ram A.F."/>
            <person name="Ramon A."/>
            <person name="Rauscher S."/>
            <person name="Record E."/>
            <person name="Riano-Pachon D.M."/>
            <person name="Robert V."/>
            <person name="Roehrig J."/>
            <person name="Ruller R."/>
            <person name="Salamov A."/>
            <person name="Salih N.S."/>
            <person name="Samson R.A."/>
            <person name="Sandor E."/>
            <person name="Sanguinetti M."/>
            <person name="Schuetze T."/>
            <person name="Sepcic K."/>
            <person name="Shelest E."/>
            <person name="Sherlock G."/>
            <person name="Sophianopoulou V."/>
            <person name="Squina F.M."/>
            <person name="Sun H."/>
            <person name="Susca A."/>
            <person name="Todd R.B."/>
            <person name="Tsang A."/>
            <person name="Unkles S.E."/>
            <person name="van de Wiele N."/>
            <person name="van Rossen-Uffink D."/>
            <person name="Oliveira J.V."/>
            <person name="Vesth T.C."/>
            <person name="Visser J."/>
            <person name="Yu J.-H."/>
            <person name="Zhou M."/>
            <person name="Andersen M.R."/>
            <person name="Archer D.B."/>
            <person name="Baker S.E."/>
            <person name="Benoit I."/>
            <person name="Brakhage A.A."/>
            <person name="Braus G.H."/>
            <person name="Fischer R."/>
            <person name="Frisvad J.C."/>
            <person name="Goldman G.H."/>
            <person name="Houbraken J."/>
            <person name="Oakley B."/>
            <person name="Pocsi I."/>
            <person name="Scazzocchio C."/>
            <person name="Seiboth B."/>
            <person name="vanKuyk P.A."/>
            <person name="Wortman J."/>
            <person name="Dyer P.S."/>
            <person name="Grigoriev I.V."/>
        </authorList>
    </citation>
    <scope>NUCLEOTIDE SEQUENCE [LARGE SCALE GENOMIC DNA]</scope>
    <source>
        <strain evidence="3">CBS 593.65</strain>
    </source>
</reference>
<dbReference type="OrthoDB" id="2135488at2759"/>
<evidence type="ECO:0000259" key="1">
    <source>
        <dbReference type="Pfam" id="PF04909"/>
    </source>
</evidence>
<dbReference type="AlphaFoldDB" id="A0A1L9TWH7"/>
<dbReference type="GeneID" id="63760285"/>
<name>A0A1L9TWH7_9EURO</name>
<dbReference type="SUPFAM" id="SSF51556">
    <property type="entry name" value="Metallo-dependent hydrolases"/>
    <property type="match status" value="1"/>
</dbReference>
<proteinExistence type="predicted"/>
<evidence type="ECO:0000313" key="3">
    <source>
        <dbReference type="Proteomes" id="UP000184356"/>
    </source>
</evidence>
<dbReference type="PANTHER" id="PTHR35563">
    <property type="entry name" value="BARREL METAL-DEPENDENT HYDROLASE, PUTATIVE (AFU_ORTHOLOGUE AFUA_1G16240)-RELATED"/>
    <property type="match status" value="1"/>
</dbReference>
<keyword evidence="3" id="KW-1185">Reference proteome</keyword>
<dbReference type="RefSeq" id="XP_040707595.1">
    <property type="nucleotide sequence ID" value="XM_040844212.1"/>
</dbReference>
<dbReference type="VEuPathDB" id="FungiDB:ASPSYDRAFT_25838"/>
<accession>A0A1L9TWH7</accession>
<dbReference type="EMBL" id="KV878582">
    <property type="protein sequence ID" value="OJJ63789.1"/>
    <property type="molecule type" value="Genomic_DNA"/>
</dbReference>
<dbReference type="Gene3D" id="3.20.20.140">
    <property type="entry name" value="Metal-dependent hydrolases"/>
    <property type="match status" value="1"/>
</dbReference>
<dbReference type="STRING" id="1036612.A0A1L9TWH7"/>
<protein>
    <recommendedName>
        <fullName evidence="1">Amidohydrolase-related domain-containing protein</fullName>
    </recommendedName>
</protein>
<feature type="domain" description="Amidohydrolase-related" evidence="1">
    <location>
        <begin position="62"/>
        <end position="333"/>
    </location>
</feature>
<sequence length="340" mass="37956">MPAPSTITARSCLLTSLPILRTVATRPTLDLFGHSKAFLSTSSTKPGNHAPVKSRVPPRSWDSHMHVVEPQYPLVANAAYKPMPHTIRDAIAFESSLGIENVVLVQPSIYGSDNSCLLDALRRVGPSRGRGIVVIDPANTEPATLRVWHTLGVRGVRMNFKSSGEEEPTREELRRTLFEQAELIRPLGWMIQVHTAMSMIPLLEEIIPQLGVKVCIDHFGGPDLPQVDWDKGESFDPYCLPGFQSLIALLKAGRTYVKISAPYRLSKDEGFRDLEIIIREFLREAPNQILYATDWPHTRFSSINVEPFTEQCLRICGSQSSAERVFRLNAEELMDSSLAV</sequence>
<dbReference type="PANTHER" id="PTHR35563:SF2">
    <property type="entry name" value="BARREL METAL-DEPENDENT HYDROLASE, PUTATIVE (AFU_ORTHOLOGUE AFUA_1G16240)-RELATED"/>
    <property type="match status" value="1"/>
</dbReference>
<evidence type="ECO:0000313" key="2">
    <source>
        <dbReference type="EMBL" id="OJJ63789.1"/>
    </source>
</evidence>
<dbReference type="Proteomes" id="UP000184356">
    <property type="component" value="Unassembled WGS sequence"/>
</dbReference>
<dbReference type="Pfam" id="PF04909">
    <property type="entry name" value="Amidohydro_2"/>
    <property type="match status" value="1"/>
</dbReference>
<gene>
    <name evidence="2" type="ORF">ASPSYDRAFT_25838</name>
</gene>
<dbReference type="InterPro" id="IPR032466">
    <property type="entry name" value="Metal_Hydrolase"/>
</dbReference>
<organism evidence="2 3">
    <name type="scientific">Aspergillus sydowii CBS 593.65</name>
    <dbReference type="NCBI Taxonomy" id="1036612"/>
    <lineage>
        <taxon>Eukaryota</taxon>
        <taxon>Fungi</taxon>
        <taxon>Dikarya</taxon>
        <taxon>Ascomycota</taxon>
        <taxon>Pezizomycotina</taxon>
        <taxon>Eurotiomycetes</taxon>
        <taxon>Eurotiomycetidae</taxon>
        <taxon>Eurotiales</taxon>
        <taxon>Aspergillaceae</taxon>
        <taxon>Aspergillus</taxon>
        <taxon>Aspergillus subgen. Nidulantes</taxon>
    </lineage>
</organism>